<reference evidence="3 4" key="1">
    <citation type="submission" date="2020-08" db="EMBL/GenBank/DDBJ databases">
        <title>Genome sequence of Diaphorobacter aerolatus KACC 16536T.</title>
        <authorList>
            <person name="Hyun D.-W."/>
            <person name="Bae J.-W."/>
        </authorList>
    </citation>
    <scope>NUCLEOTIDE SEQUENCE [LARGE SCALE GENOMIC DNA]</scope>
    <source>
        <strain evidence="3 4">KACC 16536</strain>
    </source>
</reference>
<evidence type="ECO:0000313" key="4">
    <source>
        <dbReference type="Proteomes" id="UP000516028"/>
    </source>
</evidence>
<dbReference type="EMBL" id="CP060783">
    <property type="protein sequence ID" value="QNP48637.1"/>
    <property type="molecule type" value="Genomic_DNA"/>
</dbReference>
<dbReference type="Gene3D" id="3.40.190.150">
    <property type="entry name" value="Bordetella uptake gene, domain 1"/>
    <property type="match status" value="1"/>
</dbReference>
<gene>
    <name evidence="3" type="ORF">H9K75_22700</name>
</gene>
<comment type="similarity">
    <text evidence="1">Belongs to the UPF0065 (bug) family.</text>
</comment>
<dbReference type="Proteomes" id="UP000516028">
    <property type="component" value="Chromosome"/>
</dbReference>
<dbReference type="PIRSF" id="PIRSF017082">
    <property type="entry name" value="YflP"/>
    <property type="match status" value="1"/>
</dbReference>
<dbReference type="Gene3D" id="3.40.190.10">
    <property type="entry name" value="Periplasmic binding protein-like II"/>
    <property type="match status" value="1"/>
</dbReference>
<dbReference type="PANTHER" id="PTHR42928">
    <property type="entry name" value="TRICARBOXYLATE-BINDING PROTEIN"/>
    <property type="match status" value="1"/>
</dbReference>
<dbReference type="KEGG" id="daer:H9K75_22700"/>
<keyword evidence="2" id="KW-0732">Signal</keyword>
<protein>
    <submittedName>
        <fullName evidence="3">Tripartite tricarboxylate transporter substrate binding protein</fullName>
    </submittedName>
</protein>
<dbReference type="SUPFAM" id="SSF53850">
    <property type="entry name" value="Periplasmic binding protein-like II"/>
    <property type="match status" value="1"/>
</dbReference>
<dbReference type="PANTHER" id="PTHR42928:SF5">
    <property type="entry name" value="BLR1237 PROTEIN"/>
    <property type="match status" value="1"/>
</dbReference>
<evidence type="ECO:0000256" key="2">
    <source>
        <dbReference type="SAM" id="SignalP"/>
    </source>
</evidence>
<evidence type="ECO:0000313" key="3">
    <source>
        <dbReference type="EMBL" id="QNP48637.1"/>
    </source>
</evidence>
<dbReference type="InterPro" id="IPR042100">
    <property type="entry name" value="Bug_dom1"/>
</dbReference>
<accession>A0A7H0GK21</accession>
<dbReference type="Pfam" id="PF03401">
    <property type="entry name" value="TctC"/>
    <property type="match status" value="1"/>
</dbReference>
<feature type="chain" id="PRO_5028962429" evidence="2">
    <location>
        <begin position="24"/>
        <end position="323"/>
    </location>
</feature>
<proteinExistence type="inferred from homology"/>
<feature type="signal peptide" evidence="2">
    <location>
        <begin position="1"/>
        <end position="23"/>
    </location>
</feature>
<dbReference type="AlphaFoldDB" id="A0A7H0GK21"/>
<dbReference type="InterPro" id="IPR005064">
    <property type="entry name" value="BUG"/>
</dbReference>
<evidence type="ECO:0000256" key="1">
    <source>
        <dbReference type="ARBA" id="ARBA00006987"/>
    </source>
</evidence>
<organism evidence="3 4">
    <name type="scientific">Diaphorobacter aerolatus</name>
    <dbReference type="NCBI Taxonomy" id="1288495"/>
    <lineage>
        <taxon>Bacteria</taxon>
        <taxon>Pseudomonadati</taxon>
        <taxon>Pseudomonadota</taxon>
        <taxon>Betaproteobacteria</taxon>
        <taxon>Burkholderiales</taxon>
        <taxon>Comamonadaceae</taxon>
        <taxon>Diaphorobacter</taxon>
    </lineage>
</organism>
<keyword evidence="4" id="KW-1185">Reference proteome</keyword>
<name>A0A7H0GK21_9BURK</name>
<sequence length="323" mass="33782">MNPLSMLTALAVFAAAGLGSANASEPYPSRPITIVVPYPAGGSDIQVRKIQTALSESLGQPVIVENKPGASGAIAAVSVARAKPDGYPLLHANNGLLITPIVNKRAGYNLLKDFKPVSTLTTSPMVLLVKSDFPAKNLADFLHYAREQPNGLRYASSGTASLTRIETARLGDAARIKLQHIPYKGQSNGALALRTGEVDILLTPPSADMLSLVEQGTLRALGIASASPGHPIAPSIPTIQSAVPGYVSEAWFGLLAPAGTPDEVIAKLNSALRKVMTDPQVRSGMLISGVVAQTSTPGEFQALMSRDAAQLSEAVAKYRIDTE</sequence>
<dbReference type="RefSeq" id="WP_187724231.1">
    <property type="nucleotide sequence ID" value="NZ_CP060783.1"/>
</dbReference>